<keyword evidence="2" id="KW-0812">Transmembrane</keyword>
<dbReference type="Proteomes" id="UP000016930">
    <property type="component" value="Unassembled WGS sequence"/>
</dbReference>
<feature type="region of interest" description="Disordered" evidence="1">
    <location>
        <begin position="1"/>
        <end position="39"/>
    </location>
</feature>
<keyword evidence="4" id="KW-1185">Reference proteome</keyword>
<keyword evidence="2" id="KW-0472">Membrane</keyword>
<proteinExistence type="predicted"/>
<accession>M2QU33</accession>
<feature type="compositionally biased region" description="Basic and acidic residues" evidence="1">
    <location>
        <begin position="9"/>
        <end position="39"/>
    </location>
</feature>
<evidence type="ECO:0000313" key="4">
    <source>
        <dbReference type="Proteomes" id="UP000016930"/>
    </source>
</evidence>
<dbReference type="EMBL" id="KB445800">
    <property type="protein sequence ID" value="EMD35590.1"/>
    <property type="molecule type" value="Genomic_DNA"/>
</dbReference>
<dbReference type="AlphaFoldDB" id="M2QU33"/>
<protein>
    <submittedName>
        <fullName evidence="3">Uncharacterized protein</fullName>
    </submittedName>
</protein>
<sequence>MAENNPFRDPQREQAVRAKLEQSQKAMEEYQRVKDSGNEEQIEKVARAVSQSMRDAADVCPDHKQAEKLRKNADEFERGGHERRAEMSHPGHPLVMGLKVLFGMPVIALGSFVWGVGKVVEGLGRGLAAGPEWAVRSYKRGRAT</sequence>
<evidence type="ECO:0000256" key="1">
    <source>
        <dbReference type="SAM" id="MobiDB-lite"/>
    </source>
</evidence>
<reference evidence="3 4" key="1">
    <citation type="journal article" date="2012" name="Proc. Natl. Acad. Sci. U.S.A.">
        <title>Comparative genomics of Ceriporiopsis subvermispora and Phanerochaete chrysosporium provide insight into selective ligninolysis.</title>
        <authorList>
            <person name="Fernandez-Fueyo E."/>
            <person name="Ruiz-Duenas F.J."/>
            <person name="Ferreira P."/>
            <person name="Floudas D."/>
            <person name="Hibbett D.S."/>
            <person name="Canessa P."/>
            <person name="Larrondo L.F."/>
            <person name="James T.Y."/>
            <person name="Seelenfreund D."/>
            <person name="Lobos S."/>
            <person name="Polanco R."/>
            <person name="Tello M."/>
            <person name="Honda Y."/>
            <person name="Watanabe T."/>
            <person name="Watanabe T."/>
            <person name="Ryu J.S."/>
            <person name="Kubicek C.P."/>
            <person name="Schmoll M."/>
            <person name="Gaskell J."/>
            <person name="Hammel K.E."/>
            <person name="St John F.J."/>
            <person name="Vanden Wymelenberg A."/>
            <person name="Sabat G."/>
            <person name="Splinter BonDurant S."/>
            <person name="Syed K."/>
            <person name="Yadav J.S."/>
            <person name="Doddapaneni H."/>
            <person name="Subramanian V."/>
            <person name="Lavin J.L."/>
            <person name="Oguiza J.A."/>
            <person name="Perez G."/>
            <person name="Pisabarro A.G."/>
            <person name="Ramirez L."/>
            <person name="Santoyo F."/>
            <person name="Master E."/>
            <person name="Coutinho P.M."/>
            <person name="Henrissat B."/>
            <person name="Lombard V."/>
            <person name="Magnuson J.K."/>
            <person name="Kuees U."/>
            <person name="Hori C."/>
            <person name="Igarashi K."/>
            <person name="Samejima M."/>
            <person name="Held B.W."/>
            <person name="Barry K.W."/>
            <person name="LaButti K.M."/>
            <person name="Lapidus A."/>
            <person name="Lindquist E.A."/>
            <person name="Lucas S.M."/>
            <person name="Riley R."/>
            <person name="Salamov A.A."/>
            <person name="Hoffmeister D."/>
            <person name="Schwenk D."/>
            <person name="Hadar Y."/>
            <person name="Yarden O."/>
            <person name="de Vries R.P."/>
            <person name="Wiebenga A."/>
            <person name="Stenlid J."/>
            <person name="Eastwood D."/>
            <person name="Grigoriev I.V."/>
            <person name="Berka R.M."/>
            <person name="Blanchette R.A."/>
            <person name="Kersten P."/>
            <person name="Martinez A.T."/>
            <person name="Vicuna R."/>
            <person name="Cullen D."/>
        </authorList>
    </citation>
    <scope>NUCLEOTIDE SEQUENCE [LARGE SCALE GENOMIC DNA]</scope>
    <source>
        <strain evidence="3 4">B</strain>
    </source>
</reference>
<evidence type="ECO:0000256" key="2">
    <source>
        <dbReference type="SAM" id="Phobius"/>
    </source>
</evidence>
<name>M2QU33_CERS8</name>
<dbReference type="HOGENOM" id="CLU_1796235_0_0_1"/>
<keyword evidence="2" id="KW-1133">Transmembrane helix</keyword>
<gene>
    <name evidence="3" type="ORF">CERSUDRAFT_85535</name>
</gene>
<dbReference type="OrthoDB" id="2755641at2759"/>
<organism evidence="3 4">
    <name type="scientific">Ceriporiopsis subvermispora (strain B)</name>
    <name type="common">White-rot fungus</name>
    <name type="synonym">Gelatoporia subvermispora</name>
    <dbReference type="NCBI Taxonomy" id="914234"/>
    <lineage>
        <taxon>Eukaryota</taxon>
        <taxon>Fungi</taxon>
        <taxon>Dikarya</taxon>
        <taxon>Basidiomycota</taxon>
        <taxon>Agaricomycotina</taxon>
        <taxon>Agaricomycetes</taxon>
        <taxon>Polyporales</taxon>
        <taxon>Gelatoporiaceae</taxon>
        <taxon>Gelatoporia</taxon>
    </lineage>
</organism>
<evidence type="ECO:0000313" key="3">
    <source>
        <dbReference type="EMBL" id="EMD35590.1"/>
    </source>
</evidence>
<feature type="transmembrane region" description="Helical" evidence="2">
    <location>
        <begin position="94"/>
        <end position="117"/>
    </location>
</feature>